<feature type="domain" description="Rod shape-determining protein MreC beta-barrel core" evidence="6">
    <location>
        <begin position="124"/>
        <end position="270"/>
    </location>
</feature>
<dbReference type="PANTHER" id="PTHR34138:SF1">
    <property type="entry name" value="CELL SHAPE-DETERMINING PROTEIN MREC"/>
    <property type="match status" value="1"/>
</dbReference>
<dbReference type="InterPro" id="IPR042175">
    <property type="entry name" value="Cell/Rod_MreC_2"/>
</dbReference>
<dbReference type="EMBL" id="CP013650">
    <property type="protein sequence ID" value="ALS96997.1"/>
    <property type="molecule type" value="Genomic_DNA"/>
</dbReference>
<reference evidence="7 8" key="1">
    <citation type="submission" date="2015-12" db="EMBL/GenBank/DDBJ databases">
        <title>Complete genome of Lacimicrobium alkaliphilum KCTC 32984.</title>
        <authorList>
            <person name="Kim S.-G."/>
            <person name="Lee Y.-J."/>
        </authorList>
    </citation>
    <scope>NUCLEOTIDE SEQUENCE [LARGE SCALE GENOMIC DNA]</scope>
    <source>
        <strain evidence="7 8">YelD216</strain>
    </source>
</reference>
<dbReference type="OrthoDB" id="9808025at2"/>
<comment type="similarity">
    <text evidence="1 5">Belongs to the MreC family.</text>
</comment>
<accession>A0A0U3B5Q5</accession>
<dbReference type="STRING" id="1526571.AT746_01025"/>
<dbReference type="GO" id="GO:0005886">
    <property type="term" value="C:plasma membrane"/>
    <property type="evidence" value="ECO:0007669"/>
    <property type="project" value="TreeGrafter"/>
</dbReference>
<dbReference type="InterPro" id="IPR007221">
    <property type="entry name" value="MreC"/>
</dbReference>
<dbReference type="InterPro" id="IPR055342">
    <property type="entry name" value="MreC_beta-barrel_core"/>
</dbReference>
<name>A0A0U3B5Q5_9ALTE</name>
<dbReference type="RefSeq" id="WP_062475197.1">
    <property type="nucleotide sequence ID" value="NZ_CP013650.1"/>
</dbReference>
<evidence type="ECO:0000256" key="4">
    <source>
        <dbReference type="ARBA" id="ARBA00032089"/>
    </source>
</evidence>
<dbReference type="Gene3D" id="2.40.10.350">
    <property type="entry name" value="Rod shape-determining protein MreC, domain 2"/>
    <property type="match status" value="1"/>
</dbReference>
<comment type="function">
    <text evidence="5">Involved in formation and maintenance of cell shape.</text>
</comment>
<keyword evidence="3 5" id="KW-0133">Cell shape</keyword>
<dbReference type="AlphaFoldDB" id="A0A0U3B5Q5"/>
<dbReference type="PANTHER" id="PTHR34138">
    <property type="entry name" value="CELL SHAPE-DETERMINING PROTEIN MREC"/>
    <property type="match status" value="1"/>
</dbReference>
<dbReference type="Proteomes" id="UP000068447">
    <property type="component" value="Chromosome"/>
</dbReference>
<dbReference type="GO" id="GO:0008360">
    <property type="term" value="P:regulation of cell shape"/>
    <property type="evidence" value="ECO:0007669"/>
    <property type="project" value="UniProtKB-KW"/>
</dbReference>
<gene>
    <name evidence="7" type="ORF">AT746_01025</name>
</gene>
<dbReference type="InterPro" id="IPR042177">
    <property type="entry name" value="Cell/Rod_1"/>
</dbReference>
<evidence type="ECO:0000259" key="6">
    <source>
        <dbReference type="Pfam" id="PF04085"/>
    </source>
</evidence>
<sequence>MDTIFARGPSLVSRLVLASLLSLLLIILDHRLDSFSTVRLYLNSLVSPLQYMANLPGQMLNQASSAVTTQRELLDQNARLIRQNILMSEEIQRFNLLKKENDRLRSLLGSPVRPGVRKIVAELMAVDNNPYSHQIVINKGTINGVYEGQPVLDDKGIVGQVMQVGTTTSRVLLIADVTHGVPVRIVRNDVRLVASGSGQLSRLTINHVPHSTDIEVGDILVSSGLGHVFPEGYPVGEITAVVRDETRPFALIRAKPAAQLDRLKHLLLLWPDDAPQEPVIDQQQDPDV</sequence>
<evidence type="ECO:0000256" key="5">
    <source>
        <dbReference type="PIRNR" id="PIRNR038471"/>
    </source>
</evidence>
<evidence type="ECO:0000313" key="8">
    <source>
        <dbReference type="Proteomes" id="UP000068447"/>
    </source>
</evidence>
<evidence type="ECO:0000313" key="7">
    <source>
        <dbReference type="EMBL" id="ALS96997.1"/>
    </source>
</evidence>
<organism evidence="7 8">
    <name type="scientific">Lacimicrobium alkaliphilum</name>
    <dbReference type="NCBI Taxonomy" id="1526571"/>
    <lineage>
        <taxon>Bacteria</taxon>
        <taxon>Pseudomonadati</taxon>
        <taxon>Pseudomonadota</taxon>
        <taxon>Gammaproteobacteria</taxon>
        <taxon>Alteromonadales</taxon>
        <taxon>Alteromonadaceae</taxon>
        <taxon>Lacimicrobium</taxon>
    </lineage>
</organism>
<evidence type="ECO:0000256" key="1">
    <source>
        <dbReference type="ARBA" id="ARBA00009369"/>
    </source>
</evidence>
<dbReference type="NCBIfam" id="TIGR00219">
    <property type="entry name" value="mreC"/>
    <property type="match status" value="1"/>
</dbReference>
<dbReference type="Gene3D" id="2.40.10.340">
    <property type="entry name" value="Rod shape-determining protein MreC, domain 1"/>
    <property type="match status" value="1"/>
</dbReference>
<dbReference type="Pfam" id="PF04085">
    <property type="entry name" value="MreC"/>
    <property type="match status" value="1"/>
</dbReference>
<keyword evidence="8" id="KW-1185">Reference proteome</keyword>
<dbReference type="KEGG" id="lal:AT746_01025"/>
<dbReference type="PIRSF" id="PIRSF038471">
    <property type="entry name" value="MreC"/>
    <property type="match status" value="1"/>
</dbReference>
<protein>
    <recommendedName>
        <fullName evidence="2 5">Cell shape-determining protein MreC</fullName>
    </recommendedName>
    <alternativeName>
        <fullName evidence="4 5">Cell shape protein MreC</fullName>
    </alternativeName>
</protein>
<proteinExistence type="inferred from homology"/>
<evidence type="ECO:0000256" key="2">
    <source>
        <dbReference type="ARBA" id="ARBA00013855"/>
    </source>
</evidence>
<evidence type="ECO:0000256" key="3">
    <source>
        <dbReference type="ARBA" id="ARBA00022960"/>
    </source>
</evidence>